<organism evidence="1 2">
    <name type="scientific">Pseudomonas syringae pv. castaneae</name>
    <dbReference type="NCBI Taxonomy" id="264450"/>
    <lineage>
        <taxon>Bacteria</taxon>
        <taxon>Pseudomonadati</taxon>
        <taxon>Pseudomonadota</taxon>
        <taxon>Gammaproteobacteria</taxon>
        <taxon>Pseudomonadales</taxon>
        <taxon>Pseudomonadaceae</taxon>
        <taxon>Pseudomonas</taxon>
        <taxon>Pseudomonas syringae</taxon>
    </lineage>
</organism>
<name>A0A0N8R3H9_PSESX</name>
<comment type="caution">
    <text evidence="1">The sequence shown here is derived from an EMBL/GenBank/DDBJ whole genome shotgun (WGS) entry which is preliminary data.</text>
</comment>
<dbReference type="PATRIC" id="fig|264450.4.peg.5607"/>
<accession>A0A0N8R3H9</accession>
<evidence type="ECO:0008006" key="3">
    <source>
        <dbReference type="Google" id="ProtNLM"/>
    </source>
</evidence>
<sequence>MMKTTICSLSHERLEHTLSKLQDTAKKRFAKLSVFPISSWEDDCWSYCGKSNIYFSKNDISPEMSSVLKVFLVDNLWRRRSSKHLTPSGVKKPMDAAKLFSKAGVLSLWDINQVSYWRVLEKLAARTSAEGYVHGVNSFIAFLAENELLIEHIDIVAGKTFRSADEYGRVAKGDKMPLPELVKAVIGLKWAIAGQWDGSIRAEMDMLCVLTQIFQYGLGLRIGEVLRLPENCLVSINGELYCRVWTAKGSAPEARYIPKIWRVAISDAVDRIKAICAPYRESARNIESGAIISELKHRLASRAEAIEYRISRDLVKLHSFAEENERHAVVRLASKRAIVGDSLIPLQDLGGYLPICSESLGDYQLLKTYKRWGFSITSSQIGHNRFKHFVKGEDVQRRLNELVQFRKNFITYRELYELIQGTQHHGAPSSSFFTEHMQYVNLSRLDSYALFGREEASPHGQSIFDLESAEKVIRNVVGGGYEFLKEIPKSELKNVYPELFNSLNSVGKSDHATGFYSKVKISDRRVRFSIKVPSGPMRYKITSGYMADATSIAPAVSDWFVEINAKVSSELVASIKDETLEDGLEISSRSFNISQRVSDHLFVVPSNSGGVYNPKIPVVLGYYSVLHALTPSKDDPAKQSAFSRYCVETDQALIYSFKTHKGRHWQTNSLFRAGLAASIVNKWMGRTELQGAHYDHQTPRERAARVGELMLDQQSRFIGHLPETVKRWSEQLIPATNLQELLTSTLQTVHHGPMGYCVRDINLKPCVYHLKCLTGANGLGCREFVFDLQDPGQRKKLEAERDKAEIELSRLFELMDHARIPVESVEMHIEHQMTVFRNSTAVLEKSELILTQAQADEAKDFMPFRHDGSKPDDCAFQCGNS</sequence>
<dbReference type="Proteomes" id="UP000050381">
    <property type="component" value="Unassembled WGS sequence"/>
</dbReference>
<protein>
    <recommendedName>
        <fullName evidence="3">Integrase</fullName>
    </recommendedName>
</protein>
<reference evidence="1 2" key="1">
    <citation type="submission" date="2015-09" db="EMBL/GenBank/DDBJ databases">
        <title>Genome announcement of multiple Pseudomonas syringae strains.</title>
        <authorList>
            <person name="Thakur S."/>
            <person name="Wang P.W."/>
            <person name="Gong Y."/>
            <person name="Weir B.S."/>
            <person name="Guttman D.S."/>
        </authorList>
    </citation>
    <scope>NUCLEOTIDE SEQUENCE [LARGE SCALE GENOMIC DNA]</scope>
    <source>
        <strain evidence="1 2">ICMP9419</strain>
    </source>
</reference>
<dbReference type="AlphaFoldDB" id="A0A0N8R3H9"/>
<evidence type="ECO:0000313" key="1">
    <source>
        <dbReference type="EMBL" id="KPW89638.1"/>
    </source>
</evidence>
<evidence type="ECO:0000313" key="2">
    <source>
        <dbReference type="Proteomes" id="UP000050381"/>
    </source>
</evidence>
<dbReference type="EMBL" id="LJQD01000543">
    <property type="protein sequence ID" value="KPW89638.1"/>
    <property type="molecule type" value="Genomic_DNA"/>
</dbReference>
<proteinExistence type="predicted"/>
<gene>
    <name evidence="1" type="ORF">ALO79_06614</name>
</gene>